<evidence type="ECO:0000313" key="2">
    <source>
        <dbReference type="Proteomes" id="UP001630127"/>
    </source>
</evidence>
<dbReference type="EMBL" id="JBJUIK010000009">
    <property type="protein sequence ID" value="KAL3517384.1"/>
    <property type="molecule type" value="Genomic_DNA"/>
</dbReference>
<name>A0ABD2ZE67_9GENT</name>
<protein>
    <submittedName>
        <fullName evidence="1">Uncharacterized protein</fullName>
    </submittedName>
</protein>
<reference evidence="1 2" key="1">
    <citation type="submission" date="2024-11" db="EMBL/GenBank/DDBJ databases">
        <title>A near-complete genome assembly of Cinchona calisaya.</title>
        <authorList>
            <person name="Lian D.C."/>
            <person name="Zhao X.W."/>
            <person name="Wei L."/>
        </authorList>
    </citation>
    <scope>NUCLEOTIDE SEQUENCE [LARGE SCALE GENOMIC DNA]</scope>
    <source>
        <tissue evidence="1">Nenye</tissue>
    </source>
</reference>
<comment type="caution">
    <text evidence="1">The sequence shown here is derived from an EMBL/GenBank/DDBJ whole genome shotgun (WGS) entry which is preliminary data.</text>
</comment>
<gene>
    <name evidence="1" type="ORF">ACH5RR_019973</name>
</gene>
<dbReference type="AlphaFoldDB" id="A0ABD2ZE67"/>
<dbReference type="PANTHER" id="PTHR33052">
    <property type="entry name" value="DUF4228 DOMAIN PROTEIN-RELATED"/>
    <property type="match status" value="1"/>
</dbReference>
<proteinExistence type="predicted"/>
<dbReference type="Proteomes" id="UP001630127">
    <property type="component" value="Unassembled WGS sequence"/>
</dbReference>
<sequence length="217" mass="24779">MGNAIRNRHSSDAPGKVILPDGTIHYYDKPLTVAELMLEYPQQVVVEFQQTMIVKKPVPLPADKNLEMNKVYLMLPIRRGKPAALSSQEARIVLLKANSILKSKSLLVSSSTGFLPLIARMCAAGTSRERHDDEFYSLTGRKKKPAHHYTNNYRQEEEEEEEEVITCKPPDYLNDVLLMEERPEYLSRQISGKAGWKPSLDTITEKAVQTKVRHWLF</sequence>
<dbReference type="Pfam" id="PF14009">
    <property type="entry name" value="PADRE"/>
    <property type="match status" value="1"/>
</dbReference>
<accession>A0ABD2ZE67</accession>
<organism evidence="1 2">
    <name type="scientific">Cinchona calisaya</name>
    <dbReference type="NCBI Taxonomy" id="153742"/>
    <lineage>
        <taxon>Eukaryota</taxon>
        <taxon>Viridiplantae</taxon>
        <taxon>Streptophyta</taxon>
        <taxon>Embryophyta</taxon>
        <taxon>Tracheophyta</taxon>
        <taxon>Spermatophyta</taxon>
        <taxon>Magnoliopsida</taxon>
        <taxon>eudicotyledons</taxon>
        <taxon>Gunneridae</taxon>
        <taxon>Pentapetalae</taxon>
        <taxon>asterids</taxon>
        <taxon>lamiids</taxon>
        <taxon>Gentianales</taxon>
        <taxon>Rubiaceae</taxon>
        <taxon>Cinchonoideae</taxon>
        <taxon>Cinchoneae</taxon>
        <taxon>Cinchona</taxon>
    </lineage>
</organism>
<dbReference type="InterPro" id="IPR025322">
    <property type="entry name" value="PADRE_dom"/>
</dbReference>
<keyword evidence="2" id="KW-1185">Reference proteome</keyword>
<evidence type="ECO:0000313" key="1">
    <source>
        <dbReference type="EMBL" id="KAL3517384.1"/>
    </source>
</evidence>